<protein>
    <submittedName>
        <fullName evidence="2">Uncharacterized protein</fullName>
    </submittedName>
</protein>
<feature type="region of interest" description="Disordered" evidence="1">
    <location>
        <begin position="85"/>
        <end position="105"/>
    </location>
</feature>
<gene>
    <name evidence="2" type="ORF">CRG98_013746</name>
</gene>
<dbReference type="EMBL" id="PGOL01000722">
    <property type="protein sequence ID" value="PKI65842.1"/>
    <property type="molecule type" value="Genomic_DNA"/>
</dbReference>
<feature type="region of interest" description="Disordered" evidence="1">
    <location>
        <begin position="1"/>
        <end position="52"/>
    </location>
</feature>
<organism evidence="2 3">
    <name type="scientific">Punica granatum</name>
    <name type="common">Pomegranate</name>
    <dbReference type="NCBI Taxonomy" id="22663"/>
    <lineage>
        <taxon>Eukaryota</taxon>
        <taxon>Viridiplantae</taxon>
        <taxon>Streptophyta</taxon>
        <taxon>Embryophyta</taxon>
        <taxon>Tracheophyta</taxon>
        <taxon>Spermatophyta</taxon>
        <taxon>Magnoliopsida</taxon>
        <taxon>eudicotyledons</taxon>
        <taxon>Gunneridae</taxon>
        <taxon>Pentapetalae</taxon>
        <taxon>rosids</taxon>
        <taxon>malvids</taxon>
        <taxon>Myrtales</taxon>
        <taxon>Lythraceae</taxon>
        <taxon>Punica</taxon>
    </lineage>
</organism>
<name>A0A2I0KBF7_PUNGR</name>
<comment type="caution">
    <text evidence="2">The sequence shown here is derived from an EMBL/GenBank/DDBJ whole genome shotgun (WGS) entry which is preliminary data.</text>
</comment>
<evidence type="ECO:0000313" key="2">
    <source>
        <dbReference type="EMBL" id="PKI65842.1"/>
    </source>
</evidence>
<keyword evidence="3" id="KW-1185">Reference proteome</keyword>
<evidence type="ECO:0000313" key="3">
    <source>
        <dbReference type="Proteomes" id="UP000233551"/>
    </source>
</evidence>
<evidence type="ECO:0000256" key="1">
    <source>
        <dbReference type="SAM" id="MobiDB-lite"/>
    </source>
</evidence>
<reference evidence="2 3" key="1">
    <citation type="submission" date="2017-11" db="EMBL/GenBank/DDBJ databases">
        <title>De-novo sequencing of pomegranate (Punica granatum L.) genome.</title>
        <authorList>
            <person name="Akparov Z."/>
            <person name="Amiraslanov A."/>
            <person name="Hajiyeva S."/>
            <person name="Abbasov M."/>
            <person name="Kaur K."/>
            <person name="Hamwieh A."/>
            <person name="Solovyev V."/>
            <person name="Salamov A."/>
            <person name="Braich B."/>
            <person name="Kosarev P."/>
            <person name="Mahmoud A."/>
            <person name="Hajiyev E."/>
            <person name="Babayeva S."/>
            <person name="Izzatullayeva V."/>
            <person name="Mammadov A."/>
            <person name="Mammadov A."/>
            <person name="Sharifova S."/>
            <person name="Ojaghi J."/>
            <person name="Eynullazada K."/>
            <person name="Bayramov B."/>
            <person name="Abdulazimova A."/>
            <person name="Shahmuradov I."/>
        </authorList>
    </citation>
    <scope>NUCLEOTIDE SEQUENCE [LARGE SCALE GENOMIC DNA]</scope>
    <source>
        <strain evidence="3">cv. AG2017</strain>
        <tissue evidence="2">Leaf</tissue>
    </source>
</reference>
<dbReference type="Proteomes" id="UP000233551">
    <property type="component" value="Unassembled WGS sequence"/>
</dbReference>
<sequence length="273" mass="30036">MNTFEGGENLMSSDELGELTTPSNGYQPERVGEAARGSGDPARRHGQKTPARQLRENGVDTLAPTTARCKIRFLGLLRDGPRRSWTVPNVPRPRQTRNKYGGSKGEVMGGDGWVMDITVLDRRPLAGGDLGARDSDPFPGAVYLSVDREPRSPVRKGVRESSGVSRIKQDASEMRPDVPFATLAPRGIFRVPHWASFDASVMNSATVPAIVASGPVVCLLFRLPSRALLVDPAVLLLFMILCPHIRLRFSDLELCPKLWSEVLCWSRWTKMGC</sequence>
<proteinExistence type="predicted"/>
<dbReference type="AlphaFoldDB" id="A0A2I0KBF7"/>
<accession>A0A2I0KBF7</accession>